<evidence type="ECO:0000313" key="1">
    <source>
        <dbReference type="EMBL" id="MBU5626507.1"/>
    </source>
</evidence>
<dbReference type="EMBL" id="JAHLQN010000001">
    <property type="protein sequence ID" value="MBU5626507.1"/>
    <property type="molecule type" value="Genomic_DNA"/>
</dbReference>
<proteinExistence type="predicted"/>
<sequence>MRYICDCGATFEQEECYEGTCPYCGGGGYEPECRCVLCASAMPDSEILPGELCPACAGKALTRFREALAPFREEELQYIDSVIEGNSLTDIAEGRMRHAGL</sequence>
<comment type="caution">
    <text evidence="1">The sequence shown here is derived from an EMBL/GenBank/DDBJ whole genome shotgun (WGS) entry which is preliminary data.</text>
</comment>
<name>A0ABS6F886_9FIRM</name>
<evidence type="ECO:0000313" key="2">
    <source>
        <dbReference type="Proteomes" id="UP000787672"/>
    </source>
</evidence>
<keyword evidence="2" id="KW-1185">Reference proteome</keyword>
<protein>
    <submittedName>
        <fullName evidence="1">Uncharacterized protein</fullName>
    </submittedName>
</protein>
<reference evidence="1 2" key="1">
    <citation type="submission" date="2021-06" db="EMBL/GenBank/DDBJ databases">
        <authorList>
            <person name="Sun Q."/>
            <person name="Li D."/>
        </authorList>
    </citation>
    <scope>NUCLEOTIDE SEQUENCE [LARGE SCALE GENOMIC DNA]</scope>
    <source>
        <strain evidence="1 2">MSJ-2</strain>
    </source>
</reference>
<gene>
    <name evidence="1" type="ORF">KQI82_06185</name>
</gene>
<dbReference type="RefSeq" id="WP_216631988.1">
    <property type="nucleotide sequence ID" value="NZ_JAHLQN010000001.1"/>
</dbReference>
<organism evidence="1 2">
    <name type="scientific">Dysosmobacter acutus</name>
    <dbReference type="NCBI Taxonomy" id="2841504"/>
    <lineage>
        <taxon>Bacteria</taxon>
        <taxon>Bacillati</taxon>
        <taxon>Bacillota</taxon>
        <taxon>Clostridia</taxon>
        <taxon>Eubacteriales</taxon>
        <taxon>Oscillospiraceae</taxon>
        <taxon>Dysosmobacter</taxon>
    </lineage>
</organism>
<dbReference type="Proteomes" id="UP000787672">
    <property type="component" value="Unassembled WGS sequence"/>
</dbReference>
<accession>A0ABS6F886</accession>